<feature type="region of interest" description="Disordered" evidence="6">
    <location>
        <begin position="187"/>
        <end position="221"/>
    </location>
</feature>
<dbReference type="EMBL" id="GL882879">
    <property type="protein sequence ID" value="EGF83361.1"/>
    <property type="molecule type" value="Genomic_DNA"/>
</dbReference>
<evidence type="ECO:0000256" key="2">
    <source>
        <dbReference type="ARBA" id="ARBA00023125"/>
    </source>
</evidence>
<dbReference type="InterPro" id="IPR036388">
    <property type="entry name" value="WH-like_DNA-bd_sf"/>
</dbReference>
<keyword evidence="1" id="KW-0805">Transcription regulation</keyword>
<evidence type="ECO:0000313" key="8">
    <source>
        <dbReference type="EMBL" id="EGF83361.1"/>
    </source>
</evidence>
<keyword evidence="9" id="KW-1185">Reference proteome</keyword>
<dbReference type="PANTHER" id="PTHR46078">
    <property type="entry name" value="FORKHEAD BOX PROTEIN J2 FAMILY MEMBER"/>
    <property type="match status" value="1"/>
</dbReference>
<dbReference type="SMART" id="SM00339">
    <property type="entry name" value="FH"/>
    <property type="match status" value="1"/>
</dbReference>
<evidence type="ECO:0000256" key="1">
    <source>
        <dbReference type="ARBA" id="ARBA00023015"/>
    </source>
</evidence>
<evidence type="ECO:0000256" key="5">
    <source>
        <dbReference type="PROSITE-ProRule" id="PRU00089"/>
    </source>
</evidence>
<keyword evidence="3" id="KW-0804">Transcription</keyword>
<name>F4NRR4_BATDJ</name>
<keyword evidence="4 5" id="KW-0539">Nucleus</keyword>
<dbReference type="RefSeq" id="XP_006676076.1">
    <property type="nucleotide sequence ID" value="XM_006676013.1"/>
</dbReference>
<keyword evidence="2 5" id="KW-0238">DNA-binding</keyword>
<dbReference type="PRINTS" id="PR00053">
    <property type="entry name" value="FORKHEAD"/>
</dbReference>
<proteinExistence type="predicted"/>
<dbReference type="GeneID" id="18241889"/>
<dbReference type="GO" id="GO:0000981">
    <property type="term" value="F:DNA-binding transcription factor activity, RNA polymerase II-specific"/>
    <property type="evidence" value="ECO:0000318"/>
    <property type="project" value="GO_Central"/>
</dbReference>
<dbReference type="GO" id="GO:0006357">
    <property type="term" value="P:regulation of transcription by RNA polymerase II"/>
    <property type="evidence" value="ECO:0000318"/>
    <property type="project" value="GO_Central"/>
</dbReference>
<feature type="compositionally biased region" description="Polar residues" evidence="6">
    <location>
        <begin position="187"/>
        <end position="213"/>
    </location>
</feature>
<dbReference type="Gene3D" id="1.10.10.10">
    <property type="entry name" value="Winged helix-like DNA-binding domain superfamily/Winged helix DNA-binding domain"/>
    <property type="match status" value="1"/>
</dbReference>
<organism evidence="8 9">
    <name type="scientific">Batrachochytrium dendrobatidis (strain JAM81 / FGSC 10211)</name>
    <name type="common">Frog chytrid fungus</name>
    <dbReference type="NCBI Taxonomy" id="684364"/>
    <lineage>
        <taxon>Eukaryota</taxon>
        <taxon>Fungi</taxon>
        <taxon>Fungi incertae sedis</taxon>
        <taxon>Chytridiomycota</taxon>
        <taxon>Chytridiomycota incertae sedis</taxon>
        <taxon>Chytridiomycetes</taxon>
        <taxon>Rhizophydiales</taxon>
        <taxon>Rhizophydiales incertae sedis</taxon>
        <taxon>Batrachochytrium</taxon>
    </lineage>
</organism>
<dbReference type="Proteomes" id="UP000007241">
    <property type="component" value="Unassembled WGS sequence"/>
</dbReference>
<dbReference type="HOGENOM" id="CLU_309268_0_0_1"/>
<evidence type="ECO:0000256" key="6">
    <source>
        <dbReference type="SAM" id="MobiDB-lite"/>
    </source>
</evidence>
<feature type="compositionally biased region" description="Low complexity" evidence="6">
    <location>
        <begin position="498"/>
        <end position="511"/>
    </location>
</feature>
<feature type="domain" description="Fork-head" evidence="7">
    <location>
        <begin position="411"/>
        <end position="505"/>
    </location>
</feature>
<accession>F4NRR4</accession>
<sequence length="953" mass="103740">MLGQTECFSNSSPKDNASMLSSLVQIPTHLQPQLEQLSGEKPLGTHLFAPNSQFISNGFEHNQASYMNLNSQNSHQIQHHLRGHGHHTGQNGQPQQYNMPQMSVDYTMAFEFNGPSGQAANTQLVNNANATCNTASNSMSHAVLRADGHSQNSISGSVNNNVIETLHSSSLSHGQLQQLMQQTRFETGTSETNTSLSHLTGKNVARSNSTQDQHQSRRENQADTVGNYLSHLNKGSATLVSCPPNPPPYLGQVIEPLLIPTQNTSIVTPPCNSAGKNRRVDPTDMVQSHKSALASGNSTQATPTPGSSAPYFDRVLEISLANPTARRPALRRTKLKKPAPIDTSVLHSASFVTTNLSKANVPNNGAIPSAPMLSTIPFIPKPPVSSVIAMSAPPTCMPPVPSTIDDGSDSKPKYSYMQLIAEAIESTPGRMMSLQEIYDYIRDHYVYFRNAPPTWQNSIRHNLSVQKIFEKKPRPQARVGKGGMWTLTEDYKKQLPTSDTFSTGSNSISSSQGDTRQAKRIRFVNKTKLANTQHQPSRPHQLVRHSSQQILHSQELGNRLQHSNSHIPILQRSMSMSGIGTDSITNAHAHRQNCFPPQPSAGVLNQYFLNVLGDRRNSNPCIMDTRLDAYPCEPNSNMQESFRRMLNMSDTDEDLLDSGLMGSQNGSFFSALNSEYGSMEPASMNGFNCAYSVDSPALNLFQHGLDSALISPDIRHGNIGTDMTSLLCDPMHADSESASLLEGTHTEDYSLMPPLKEGDYSDVLSLDLQSPFARGMTFSSEIQSAGAWPNQSAAPFAMASAYNKSSHTMSAPNTNFSTPILTPIVPSISAAALSQPTLLNNLPISMNADGSNLVSSPGATSQSSGLALMNLPPFGSAMPFSHVHDPQFQDKTLFQATRTESMYDSNVTGVREESPFLFSVQNDSIYPTQAVVPKPLRANTQLSDDDEMNMLSL</sequence>
<dbReference type="InParanoid" id="F4NRR4"/>
<dbReference type="InterPro" id="IPR001766">
    <property type="entry name" value="Fork_head_dom"/>
</dbReference>
<dbReference type="STRING" id="684364.F4NRR4"/>
<evidence type="ECO:0000313" key="9">
    <source>
        <dbReference type="Proteomes" id="UP000007241"/>
    </source>
</evidence>
<feature type="DNA-binding region" description="Fork-head" evidence="5">
    <location>
        <begin position="411"/>
        <end position="505"/>
    </location>
</feature>
<reference evidence="8 9" key="1">
    <citation type="submission" date="2009-12" db="EMBL/GenBank/DDBJ databases">
        <title>The draft genome of Batrachochytrium dendrobatidis.</title>
        <authorList>
            <consortium name="US DOE Joint Genome Institute (JGI-PGF)"/>
            <person name="Kuo A."/>
            <person name="Salamov A."/>
            <person name="Schmutz J."/>
            <person name="Lucas S."/>
            <person name="Pitluck S."/>
            <person name="Rosenblum E."/>
            <person name="Stajich J."/>
            <person name="Eisen M."/>
            <person name="Grigoriev I.V."/>
        </authorList>
    </citation>
    <scope>NUCLEOTIDE SEQUENCE [LARGE SCALE GENOMIC DNA]</scope>
    <source>
        <strain evidence="9">JAM81 / FGSC 10211</strain>
    </source>
</reference>
<comment type="subcellular location">
    <subcellularLocation>
        <location evidence="5">Nucleus</location>
    </subcellularLocation>
</comment>
<gene>
    <name evidence="8" type="ORF">BATDEDRAFT_84907</name>
</gene>
<dbReference type="PROSITE" id="PS50039">
    <property type="entry name" value="FORK_HEAD_3"/>
    <property type="match status" value="1"/>
</dbReference>
<dbReference type="InterPro" id="IPR030456">
    <property type="entry name" value="TF_fork_head_CS_2"/>
</dbReference>
<evidence type="ECO:0000256" key="3">
    <source>
        <dbReference type="ARBA" id="ARBA00023163"/>
    </source>
</evidence>
<dbReference type="SUPFAM" id="SSF46785">
    <property type="entry name" value="Winged helix' DNA-binding domain"/>
    <property type="match status" value="1"/>
</dbReference>
<dbReference type="InterPro" id="IPR036390">
    <property type="entry name" value="WH_DNA-bd_sf"/>
</dbReference>
<dbReference type="GO" id="GO:0005634">
    <property type="term" value="C:nucleus"/>
    <property type="evidence" value="ECO:0007669"/>
    <property type="project" value="UniProtKB-SubCell"/>
</dbReference>
<protein>
    <recommendedName>
        <fullName evidence="7">Fork-head domain-containing protein</fullName>
    </recommendedName>
</protein>
<evidence type="ECO:0000256" key="4">
    <source>
        <dbReference type="ARBA" id="ARBA00023242"/>
    </source>
</evidence>
<dbReference type="GO" id="GO:0000978">
    <property type="term" value="F:RNA polymerase II cis-regulatory region sequence-specific DNA binding"/>
    <property type="evidence" value="ECO:0000318"/>
    <property type="project" value="GO_Central"/>
</dbReference>
<dbReference type="OrthoDB" id="5954824at2759"/>
<dbReference type="Pfam" id="PF00250">
    <property type="entry name" value="Forkhead"/>
    <property type="match status" value="1"/>
</dbReference>
<dbReference type="InterPro" id="IPR045912">
    <property type="entry name" value="FOXJ2/3-like"/>
</dbReference>
<dbReference type="PROSITE" id="PS00658">
    <property type="entry name" value="FORK_HEAD_2"/>
    <property type="match status" value="1"/>
</dbReference>
<dbReference type="PANTHER" id="PTHR46078:SF2">
    <property type="entry name" value="FORK-HEAD DOMAIN-CONTAINING PROTEIN"/>
    <property type="match status" value="1"/>
</dbReference>
<feature type="region of interest" description="Disordered" evidence="6">
    <location>
        <begin position="496"/>
        <end position="517"/>
    </location>
</feature>
<dbReference type="CDD" id="cd00059">
    <property type="entry name" value="FH_FOX"/>
    <property type="match status" value="1"/>
</dbReference>
<dbReference type="AlphaFoldDB" id="F4NRR4"/>
<evidence type="ECO:0000259" key="7">
    <source>
        <dbReference type="PROSITE" id="PS50039"/>
    </source>
</evidence>